<organism evidence="2 3">
    <name type="scientific">Mizuhopecten yessoensis</name>
    <name type="common">Japanese scallop</name>
    <name type="synonym">Patinopecten yessoensis</name>
    <dbReference type="NCBI Taxonomy" id="6573"/>
    <lineage>
        <taxon>Eukaryota</taxon>
        <taxon>Metazoa</taxon>
        <taxon>Spiralia</taxon>
        <taxon>Lophotrochozoa</taxon>
        <taxon>Mollusca</taxon>
        <taxon>Bivalvia</taxon>
        <taxon>Autobranchia</taxon>
        <taxon>Pteriomorphia</taxon>
        <taxon>Pectinida</taxon>
        <taxon>Pectinoidea</taxon>
        <taxon>Pectinidae</taxon>
        <taxon>Mizuhopecten</taxon>
    </lineage>
</organism>
<proteinExistence type="predicted"/>
<dbReference type="OrthoDB" id="6141057at2759"/>
<dbReference type="GO" id="GO:0004842">
    <property type="term" value="F:ubiquitin-protein transferase activity"/>
    <property type="evidence" value="ECO:0007669"/>
    <property type="project" value="InterPro"/>
</dbReference>
<dbReference type="Proteomes" id="UP000242188">
    <property type="component" value="Unassembled WGS sequence"/>
</dbReference>
<evidence type="ECO:0008006" key="4">
    <source>
        <dbReference type="Google" id="ProtNLM"/>
    </source>
</evidence>
<dbReference type="EMBL" id="NEDP02076344">
    <property type="protein sequence ID" value="OWF36793.1"/>
    <property type="molecule type" value="Genomic_DNA"/>
</dbReference>
<evidence type="ECO:0000313" key="3">
    <source>
        <dbReference type="Proteomes" id="UP000242188"/>
    </source>
</evidence>
<protein>
    <recommendedName>
        <fullName evidence="4">HECT domain-containing protein</fullName>
    </recommendedName>
</protein>
<sequence>MKRLGLKHFRYYLLAKNSEKDENLPQLASKKMRPTKSNDPVKNDTDMVQDYSVQEPSVSGIQIPLIPQPDKPFNDLQVGYEEEVCTTLVPTPVVVEYLPDLDYFELQSTSEMHETSTTDDLLAVAAEDSGIVQFGSLPPNDMILDATLPDVHEITVHRGFVCRDLIAFFSHDQSNNSKFEIKMLKEDGTQEIAEDNGGVMRDALSEFWDTFYLQYTEGNSYKVSVIRHDMTGTQWRAVAKVIKMGYGQEGVFPIKLAPSFMQQAIFGQCNDSEVIDSFLKFVPMIDKVVFETSLKDFSSVSEEIVDVLDQYDVKTLMNEKNIHKIVGEIAHKELIQKPMFVADSFHKVLQNTQLVGEEMALIYSKLLPSPKKVLNALIFPKDMSQDEMKLSSYVKKLVREMDQYQYLELFLRFCTGSDLMTK</sequence>
<accession>A0A210PJY7</accession>
<name>A0A210PJY7_MIZYE</name>
<keyword evidence="3" id="KW-1185">Reference proteome</keyword>
<dbReference type="InterPro" id="IPR035983">
    <property type="entry name" value="Hect_E3_ubiquitin_ligase"/>
</dbReference>
<reference evidence="2 3" key="1">
    <citation type="journal article" date="2017" name="Nat. Ecol. Evol.">
        <title>Scallop genome provides insights into evolution of bilaterian karyotype and development.</title>
        <authorList>
            <person name="Wang S."/>
            <person name="Zhang J."/>
            <person name="Jiao W."/>
            <person name="Li J."/>
            <person name="Xun X."/>
            <person name="Sun Y."/>
            <person name="Guo X."/>
            <person name="Huan P."/>
            <person name="Dong B."/>
            <person name="Zhang L."/>
            <person name="Hu X."/>
            <person name="Sun X."/>
            <person name="Wang J."/>
            <person name="Zhao C."/>
            <person name="Wang Y."/>
            <person name="Wang D."/>
            <person name="Huang X."/>
            <person name="Wang R."/>
            <person name="Lv J."/>
            <person name="Li Y."/>
            <person name="Zhang Z."/>
            <person name="Liu B."/>
            <person name="Lu W."/>
            <person name="Hui Y."/>
            <person name="Liang J."/>
            <person name="Zhou Z."/>
            <person name="Hou R."/>
            <person name="Li X."/>
            <person name="Liu Y."/>
            <person name="Li H."/>
            <person name="Ning X."/>
            <person name="Lin Y."/>
            <person name="Zhao L."/>
            <person name="Xing Q."/>
            <person name="Dou J."/>
            <person name="Li Y."/>
            <person name="Mao J."/>
            <person name="Guo H."/>
            <person name="Dou H."/>
            <person name="Li T."/>
            <person name="Mu C."/>
            <person name="Jiang W."/>
            <person name="Fu Q."/>
            <person name="Fu X."/>
            <person name="Miao Y."/>
            <person name="Liu J."/>
            <person name="Yu Q."/>
            <person name="Li R."/>
            <person name="Liao H."/>
            <person name="Li X."/>
            <person name="Kong Y."/>
            <person name="Jiang Z."/>
            <person name="Chourrout D."/>
            <person name="Li R."/>
            <person name="Bao Z."/>
        </authorList>
    </citation>
    <scope>NUCLEOTIDE SEQUENCE [LARGE SCALE GENOMIC DNA]</scope>
    <source>
        <strain evidence="2 3">PY_sf001</strain>
    </source>
</reference>
<dbReference type="AlphaFoldDB" id="A0A210PJY7"/>
<feature type="region of interest" description="Disordered" evidence="1">
    <location>
        <begin position="24"/>
        <end position="44"/>
    </location>
</feature>
<evidence type="ECO:0000313" key="2">
    <source>
        <dbReference type="EMBL" id="OWF36793.1"/>
    </source>
</evidence>
<evidence type="ECO:0000256" key="1">
    <source>
        <dbReference type="SAM" id="MobiDB-lite"/>
    </source>
</evidence>
<comment type="caution">
    <text evidence="2">The sequence shown here is derived from an EMBL/GenBank/DDBJ whole genome shotgun (WGS) entry which is preliminary data.</text>
</comment>
<dbReference type="SUPFAM" id="SSF56204">
    <property type="entry name" value="Hect, E3 ligase catalytic domain"/>
    <property type="match status" value="1"/>
</dbReference>
<gene>
    <name evidence="2" type="ORF">KP79_PYT02860</name>
</gene>